<feature type="region of interest" description="Disordered" evidence="1">
    <location>
        <begin position="250"/>
        <end position="285"/>
    </location>
</feature>
<keyword evidence="2" id="KW-1185">Reference proteome</keyword>
<feature type="region of interest" description="Disordered" evidence="1">
    <location>
        <begin position="1"/>
        <end position="131"/>
    </location>
</feature>
<feature type="region of interest" description="Disordered" evidence="1">
    <location>
        <begin position="143"/>
        <end position="185"/>
    </location>
</feature>
<feature type="compositionally biased region" description="Basic residues" evidence="1">
    <location>
        <begin position="167"/>
        <end position="176"/>
    </location>
</feature>
<name>A0A6J3FEL0_SAPAP</name>
<dbReference type="AlphaFoldDB" id="A0A6J3FEL0"/>
<evidence type="ECO:0000313" key="2">
    <source>
        <dbReference type="Proteomes" id="UP000504640"/>
    </source>
</evidence>
<protein>
    <submittedName>
        <fullName evidence="3">Collagen alpha-1(I) chain-like</fullName>
    </submittedName>
</protein>
<feature type="compositionally biased region" description="Low complexity" evidence="1">
    <location>
        <begin position="36"/>
        <end position="45"/>
    </location>
</feature>
<feature type="compositionally biased region" description="Basic and acidic residues" evidence="1">
    <location>
        <begin position="12"/>
        <end position="24"/>
    </location>
</feature>
<reference evidence="3" key="1">
    <citation type="submission" date="2025-08" db="UniProtKB">
        <authorList>
            <consortium name="RefSeq"/>
        </authorList>
    </citation>
    <scope>IDENTIFICATION</scope>
    <source>
        <tissue evidence="3">Blood</tissue>
    </source>
</reference>
<dbReference type="Proteomes" id="UP000504640">
    <property type="component" value="Unplaced"/>
</dbReference>
<organism evidence="2 3">
    <name type="scientific">Sapajus apella</name>
    <name type="common">Brown-capped capuchin</name>
    <name type="synonym">Cebus apella</name>
    <dbReference type="NCBI Taxonomy" id="9515"/>
    <lineage>
        <taxon>Eukaryota</taxon>
        <taxon>Metazoa</taxon>
        <taxon>Chordata</taxon>
        <taxon>Craniata</taxon>
        <taxon>Vertebrata</taxon>
        <taxon>Euteleostomi</taxon>
        <taxon>Mammalia</taxon>
        <taxon>Eutheria</taxon>
        <taxon>Euarchontoglires</taxon>
        <taxon>Primates</taxon>
        <taxon>Haplorrhini</taxon>
        <taxon>Platyrrhini</taxon>
        <taxon>Cebidae</taxon>
        <taxon>Cebinae</taxon>
        <taxon>Sapajus</taxon>
    </lineage>
</organism>
<sequence length="285" mass="30782">MKSLIPVWARLARREDRDRDRAEAPQEASPLQTSFSGSPGSRPAGAGPPGSKGGTRENLKPASALWTPPGECAPFSQTSLGSRVERRTSGPGNPTPPHPAPQLTSAASTVAWRPGQGSHKVAPQDSAEGPLRRRGWLGALGLRTAEAPPGSCGSDGLPGPPALRSRAWSRRRRVPRCGRAGRVAPQPPDPAMLRWLQGFVLEAVACQDDYDYLRYGILFEDLDHNGGGVADIVELQMGLRNWSSAFYPNSDEQPLHHESQVEEEANAQAKAQKKKDEAEVQVNHY</sequence>
<evidence type="ECO:0000256" key="1">
    <source>
        <dbReference type="SAM" id="MobiDB-lite"/>
    </source>
</evidence>
<dbReference type="RefSeq" id="XP_032103857.1">
    <property type="nucleotide sequence ID" value="XM_032247966.1"/>
</dbReference>
<proteinExistence type="predicted"/>
<dbReference type="GeneID" id="116530029"/>
<gene>
    <name evidence="3" type="primary">LOC116530029</name>
</gene>
<evidence type="ECO:0000313" key="3">
    <source>
        <dbReference type="RefSeq" id="XP_032103857.1"/>
    </source>
</evidence>
<accession>A0A6J3FEL0</accession>